<dbReference type="AlphaFoldDB" id="A0A1B6NQZ6"/>
<proteinExistence type="predicted"/>
<keyword evidence="1" id="KW-0812">Transmembrane</keyword>
<accession>A0A1B6NQZ6</accession>
<keyword evidence="1" id="KW-1133">Transmembrane helix</keyword>
<comment type="caution">
    <text evidence="2">The sequence shown here is derived from an EMBL/GenBank/DDBJ whole genome shotgun (WGS) entry which is preliminary data.</text>
</comment>
<sequence>MCRTEETLSRSTLYFFARGVLSSFSFIKAFKGVVVTPIF</sequence>
<keyword evidence="1" id="KW-0472">Membrane</keyword>
<feature type="transmembrane region" description="Helical" evidence="1">
    <location>
        <begin position="12"/>
        <end position="30"/>
    </location>
</feature>
<evidence type="ECO:0000313" key="2">
    <source>
        <dbReference type="EMBL" id="KTF05860.1"/>
    </source>
</evidence>
<reference evidence="2" key="1">
    <citation type="submission" date="2013-11" db="EMBL/GenBank/DDBJ databases">
        <title>Microbial diversity, functional groups and degradation webs in Northern and Southern Mediterranean and Red Sea marine crude oil polluted sites.</title>
        <authorList>
            <person name="Daffonchio D."/>
            <person name="Mapelli F."/>
            <person name="Ferrer M."/>
            <person name="Richter M."/>
            <person name="Cherif A."/>
            <person name="Malkawi H.I."/>
            <person name="Yakimov M.M."/>
            <person name="Abdel-Fattah Y.R."/>
            <person name="Blaghen M."/>
            <person name="Golyshin P.N."/>
            <person name="Kalogerakis N."/>
            <person name="Boon N."/>
            <person name="Magagnini M."/>
            <person name="Fava F."/>
        </authorList>
    </citation>
    <scope>NUCLEOTIDE SEQUENCE</scope>
</reference>
<name>A0A1B6NQZ6_9ZZZZ</name>
<evidence type="ECO:0000256" key="1">
    <source>
        <dbReference type="SAM" id="Phobius"/>
    </source>
</evidence>
<dbReference type="EMBL" id="AYSL01001517">
    <property type="protein sequence ID" value="KTF05860.1"/>
    <property type="molecule type" value="Genomic_DNA"/>
</dbReference>
<organism evidence="2">
    <name type="scientific">marine sediment metagenome</name>
    <dbReference type="NCBI Taxonomy" id="412755"/>
    <lineage>
        <taxon>unclassified sequences</taxon>
        <taxon>metagenomes</taxon>
        <taxon>ecological metagenomes</taxon>
    </lineage>
</organism>
<gene>
    <name evidence="2" type="ORF">MGSAQ_002644</name>
</gene>
<protein>
    <submittedName>
        <fullName evidence="2">Uncharacterized protein</fullName>
    </submittedName>
</protein>